<dbReference type="GO" id="GO:0009252">
    <property type="term" value="P:peptidoglycan biosynthetic process"/>
    <property type="evidence" value="ECO:0007669"/>
    <property type="project" value="UniProtKB-UniPathway"/>
</dbReference>
<dbReference type="PROSITE" id="PS51318">
    <property type="entry name" value="TAT"/>
    <property type="match status" value="1"/>
</dbReference>
<feature type="active site" description="Proton donor/acceptor" evidence="7">
    <location>
        <position position="447"/>
    </location>
</feature>
<feature type="chain" id="PRO_5015721417" evidence="8">
    <location>
        <begin position="41"/>
        <end position="548"/>
    </location>
</feature>
<dbReference type="AlphaFoldDB" id="A0A2S9K1A3"/>
<dbReference type="EMBL" id="PVLQ01000082">
    <property type="protein sequence ID" value="PRD64230.1"/>
    <property type="molecule type" value="Genomic_DNA"/>
</dbReference>
<dbReference type="InterPro" id="IPR045380">
    <property type="entry name" value="LD_TPept_scaffold_dom"/>
</dbReference>
<evidence type="ECO:0000313" key="10">
    <source>
        <dbReference type="EMBL" id="PRD64230.1"/>
    </source>
</evidence>
<evidence type="ECO:0000313" key="11">
    <source>
        <dbReference type="Proteomes" id="UP000238589"/>
    </source>
</evidence>
<dbReference type="InterPro" id="IPR038063">
    <property type="entry name" value="Transpep_catalytic_dom"/>
</dbReference>
<dbReference type="PANTHER" id="PTHR41533">
    <property type="entry name" value="L,D-TRANSPEPTIDASE HI_1667-RELATED"/>
    <property type="match status" value="1"/>
</dbReference>
<keyword evidence="3" id="KW-0808">Transferase</keyword>
<dbReference type="OrthoDB" id="9778545at2"/>
<dbReference type="PROSITE" id="PS52029">
    <property type="entry name" value="LD_TPASE"/>
    <property type="match status" value="1"/>
</dbReference>
<evidence type="ECO:0000259" key="9">
    <source>
        <dbReference type="PROSITE" id="PS52029"/>
    </source>
</evidence>
<feature type="domain" description="L,D-TPase catalytic" evidence="9">
    <location>
        <begin position="310"/>
        <end position="494"/>
    </location>
</feature>
<keyword evidence="4 7" id="KW-0133">Cell shape</keyword>
<dbReference type="GO" id="GO:0071555">
    <property type="term" value="P:cell wall organization"/>
    <property type="evidence" value="ECO:0007669"/>
    <property type="project" value="UniProtKB-UniRule"/>
</dbReference>
<evidence type="ECO:0000256" key="8">
    <source>
        <dbReference type="SAM" id="SignalP"/>
    </source>
</evidence>
<dbReference type="Gene3D" id="2.40.440.10">
    <property type="entry name" value="L,D-transpeptidase catalytic domain-like"/>
    <property type="match status" value="1"/>
</dbReference>
<comment type="pathway">
    <text evidence="1 7">Cell wall biogenesis; peptidoglycan biosynthesis.</text>
</comment>
<protein>
    <submittedName>
        <fullName evidence="10">Murein L,D-transpeptidase</fullName>
    </submittedName>
</protein>
<dbReference type="GO" id="GO:0004180">
    <property type="term" value="F:carboxypeptidase activity"/>
    <property type="evidence" value="ECO:0007669"/>
    <property type="project" value="UniProtKB-ARBA"/>
</dbReference>
<dbReference type="CDD" id="cd16913">
    <property type="entry name" value="YkuD_like"/>
    <property type="match status" value="1"/>
</dbReference>
<dbReference type="InterPro" id="IPR036365">
    <property type="entry name" value="PGBD-like_sf"/>
</dbReference>
<evidence type="ECO:0000256" key="1">
    <source>
        <dbReference type="ARBA" id="ARBA00004752"/>
    </source>
</evidence>
<keyword evidence="6 7" id="KW-0961">Cell wall biogenesis/degradation</keyword>
<dbReference type="Pfam" id="PF20142">
    <property type="entry name" value="Scaffold"/>
    <property type="match status" value="1"/>
</dbReference>
<accession>A0A2S9K1A3</accession>
<evidence type="ECO:0000256" key="3">
    <source>
        <dbReference type="ARBA" id="ARBA00022679"/>
    </source>
</evidence>
<gene>
    <name evidence="10" type="ORF">C6P64_15510</name>
</gene>
<keyword evidence="8" id="KW-0732">Signal</keyword>
<dbReference type="InterPro" id="IPR006311">
    <property type="entry name" value="TAT_signal"/>
</dbReference>
<dbReference type="UniPathway" id="UPA00219"/>
<organism evidence="10 11">
    <name type="scientific">Malikia granosa</name>
    <dbReference type="NCBI Taxonomy" id="263067"/>
    <lineage>
        <taxon>Bacteria</taxon>
        <taxon>Pseudomonadati</taxon>
        <taxon>Pseudomonadota</taxon>
        <taxon>Betaproteobacteria</taxon>
        <taxon>Burkholderiales</taxon>
        <taxon>Comamonadaceae</taxon>
        <taxon>Malikia</taxon>
    </lineage>
</organism>
<evidence type="ECO:0000256" key="6">
    <source>
        <dbReference type="ARBA" id="ARBA00023316"/>
    </source>
</evidence>
<evidence type="ECO:0000256" key="4">
    <source>
        <dbReference type="ARBA" id="ARBA00022960"/>
    </source>
</evidence>
<dbReference type="InterPro" id="IPR002477">
    <property type="entry name" value="Peptidoglycan-bd-like"/>
</dbReference>
<dbReference type="InterPro" id="IPR005490">
    <property type="entry name" value="LD_TPept_cat_dom"/>
</dbReference>
<evidence type="ECO:0000256" key="5">
    <source>
        <dbReference type="ARBA" id="ARBA00022984"/>
    </source>
</evidence>
<feature type="active site" description="Nucleophile" evidence="7">
    <location>
        <position position="466"/>
    </location>
</feature>
<dbReference type="RefSeq" id="WP_105749454.1">
    <property type="nucleotide sequence ID" value="NZ_PVLQ01000082.1"/>
</dbReference>
<dbReference type="SUPFAM" id="SSF47090">
    <property type="entry name" value="PGBD-like"/>
    <property type="match status" value="1"/>
</dbReference>
<keyword evidence="5 7" id="KW-0573">Peptidoglycan synthesis</keyword>
<reference evidence="10 11" key="1">
    <citation type="submission" date="2018-03" db="EMBL/GenBank/DDBJ databases">
        <title>Comparative genomics illustrates the genes involved in a hyperalkaliphilic mechanisms of Serpentinomonas isolated from highly-alkaline calcium-rich serpentinized springs.</title>
        <authorList>
            <person name="Suzuki S."/>
            <person name="Ishii S."/>
            <person name="Walworth N."/>
            <person name="Bird L."/>
            <person name="Kuenen J.G."/>
            <person name="Nealson K.H."/>
        </authorList>
    </citation>
    <scope>NUCLEOTIDE SEQUENCE [LARGE SCALE GENOMIC DNA]</scope>
    <source>
        <strain evidence="10 11">P1</strain>
    </source>
</reference>
<evidence type="ECO:0000256" key="2">
    <source>
        <dbReference type="ARBA" id="ARBA00005992"/>
    </source>
</evidence>
<proteinExistence type="inferred from homology"/>
<dbReference type="Gene3D" id="1.10.101.10">
    <property type="entry name" value="PGBD-like superfamily/PGBD"/>
    <property type="match status" value="1"/>
</dbReference>
<dbReference type="Pfam" id="PF03734">
    <property type="entry name" value="YkuD"/>
    <property type="match status" value="1"/>
</dbReference>
<dbReference type="GO" id="GO:0016740">
    <property type="term" value="F:transferase activity"/>
    <property type="evidence" value="ECO:0007669"/>
    <property type="project" value="UniProtKB-KW"/>
</dbReference>
<comment type="similarity">
    <text evidence="2">Belongs to the YkuD family.</text>
</comment>
<sequence length="548" mass="60101">MKRLACSPVPGVVPVDGLFRRRLLLTALACTVAGPLRALAADLAAASGGRLWLDESGHPLPQTSAALHLLADAASHGLDPQDYEAAGLAQAFSRPLAPGPQADAAEQALTRAFEHYLTDLHRGRIDPVQLGQRYRPGRQVPFDPGQLLRTALQRQEPAAAVAAAVPQLSQYGRLRQALARYRSLAGHPAWNEALPQLPRPAQSRTRKLEPGQPWSGLERLAQRLQLLGDLAAGTAAPSAGAVDAGSGAPRYEVELVEAVRRFQQRHGLEPDGVIGATTLAQLEVDPAARAHQIELALERLRWTPLLKARRMVVVNLPEFMLRAYEVASDGSVRVALESRVVVGRALDTRTPLFDEDMRFIEFSPYWNIPPSIARAETIPKLRRDPGYFDRMGFEFVGADGSVQRALSGAHLDAVLAGRMRIRQRPGPQNALGDIKFVFPNADNIYLHHTPAVSLFGRERRDYSHGCIRVEKPVELAEFVLQGMAGWDRARIESAMAQGSSNTLKLADPVPVLIHYGTTLVKGDQIYFFNDLYGHDRRLDAALRQHRPG</sequence>
<dbReference type="InterPro" id="IPR052905">
    <property type="entry name" value="LD-transpeptidase_YkuD-like"/>
</dbReference>
<name>A0A2S9K1A3_9BURK</name>
<dbReference type="PANTHER" id="PTHR41533:SF2">
    <property type="entry name" value="BLR7131 PROTEIN"/>
    <property type="match status" value="1"/>
</dbReference>
<keyword evidence="11" id="KW-1185">Reference proteome</keyword>
<dbReference type="SUPFAM" id="SSF141523">
    <property type="entry name" value="L,D-transpeptidase catalytic domain-like"/>
    <property type="match status" value="1"/>
</dbReference>
<feature type="signal peptide" evidence="8">
    <location>
        <begin position="1"/>
        <end position="40"/>
    </location>
</feature>
<dbReference type="InterPro" id="IPR036366">
    <property type="entry name" value="PGBDSf"/>
</dbReference>
<dbReference type="Proteomes" id="UP000238589">
    <property type="component" value="Unassembled WGS sequence"/>
</dbReference>
<dbReference type="Pfam" id="PF01471">
    <property type="entry name" value="PG_binding_1"/>
    <property type="match status" value="1"/>
</dbReference>
<evidence type="ECO:0000256" key="7">
    <source>
        <dbReference type="PROSITE-ProRule" id="PRU01373"/>
    </source>
</evidence>
<dbReference type="GO" id="GO:0008360">
    <property type="term" value="P:regulation of cell shape"/>
    <property type="evidence" value="ECO:0007669"/>
    <property type="project" value="UniProtKB-UniRule"/>
</dbReference>
<comment type="caution">
    <text evidence="10">The sequence shown here is derived from an EMBL/GenBank/DDBJ whole genome shotgun (WGS) entry which is preliminary data.</text>
</comment>